<sequence>MRGTSIYGKAMIWKELEEEYNGEKGCTPSRRGPHSRGRMTRPLKNHKINWLCENWWNIETEFQWVKRRNLSYHLKKEQVQTLRPGGHLVDDVVNGYLQLLKEREFKYNEDEFSGEGGRKYFFMPSDFMVQAENYSSHPDQKSSAAMYKFDK</sequence>
<reference evidence="1" key="2">
    <citation type="submission" date="2023-05" db="EMBL/GenBank/DDBJ databases">
        <authorList>
            <person name="Schelkunov M.I."/>
        </authorList>
    </citation>
    <scope>NUCLEOTIDE SEQUENCE</scope>
    <source>
        <strain evidence="1">Hsosn_3</strain>
        <tissue evidence="1">Leaf</tissue>
    </source>
</reference>
<protein>
    <submittedName>
        <fullName evidence="1">Uncharacterized protein</fullName>
    </submittedName>
</protein>
<name>A0AAD8GPU7_9APIA</name>
<evidence type="ECO:0000313" key="2">
    <source>
        <dbReference type="Proteomes" id="UP001237642"/>
    </source>
</evidence>
<gene>
    <name evidence="1" type="ORF">POM88_052643</name>
</gene>
<keyword evidence="2" id="KW-1185">Reference proteome</keyword>
<dbReference type="Gene3D" id="3.40.395.10">
    <property type="entry name" value="Adenoviral Proteinase, Chain A"/>
    <property type="match status" value="1"/>
</dbReference>
<proteinExistence type="predicted"/>
<accession>A0AAD8GPU7</accession>
<dbReference type="AlphaFoldDB" id="A0AAD8GPU7"/>
<dbReference type="EMBL" id="JAUIZM010000014">
    <property type="protein sequence ID" value="KAK1352805.1"/>
    <property type="molecule type" value="Genomic_DNA"/>
</dbReference>
<reference evidence="1" key="1">
    <citation type="submission" date="2023-02" db="EMBL/GenBank/DDBJ databases">
        <title>Genome of toxic invasive species Heracleum sosnowskyi carries increased number of genes despite the absence of recent whole-genome duplications.</title>
        <authorList>
            <person name="Schelkunov M."/>
            <person name="Shtratnikova V."/>
            <person name="Makarenko M."/>
            <person name="Klepikova A."/>
            <person name="Omelchenko D."/>
            <person name="Novikova G."/>
            <person name="Obukhova E."/>
            <person name="Bogdanov V."/>
            <person name="Penin A."/>
            <person name="Logacheva M."/>
        </authorList>
    </citation>
    <scope>NUCLEOTIDE SEQUENCE</scope>
    <source>
        <strain evidence="1">Hsosn_3</strain>
        <tissue evidence="1">Leaf</tissue>
    </source>
</reference>
<dbReference type="Proteomes" id="UP001237642">
    <property type="component" value="Unassembled WGS sequence"/>
</dbReference>
<comment type="caution">
    <text evidence="1">The sequence shown here is derived from an EMBL/GenBank/DDBJ whole genome shotgun (WGS) entry which is preliminary data.</text>
</comment>
<organism evidence="1 2">
    <name type="scientific">Heracleum sosnowskyi</name>
    <dbReference type="NCBI Taxonomy" id="360622"/>
    <lineage>
        <taxon>Eukaryota</taxon>
        <taxon>Viridiplantae</taxon>
        <taxon>Streptophyta</taxon>
        <taxon>Embryophyta</taxon>
        <taxon>Tracheophyta</taxon>
        <taxon>Spermatophyta</taxon>
        <taxon>Magnoliopsida</taxon>
        <taxon>eudicotyledons</taxon>
        <taxon>Gunneridae</taxon>
        <taxon>Pentapetalae</taxon>
        <taxon>asterids</taxon>
        <taxon>campanulids</taxon>
        <taxon>Apiales</taxon>
        <taxon>Apiaceae</taxon>
        <taxon>Apioideae</taxon>
        <taxon>apioid superclade</taxon>
        <taxon>Tordylieae</taxon>
        <taxon>Tordyliinae</taxon>
        <taxon>Heracleum</taxon>
    </lineage>
</organism>
<evidence type="ECO:0000313" key="1">
    <source>
        <dbReference type="EMBL" id="KAK1352805.1"/>
    </source>
</evidence>